<reference evidence="5 6" key="1">
    <citation type="journal article" date="2021" name="Nat. Commun.">
        <title>Genetic determinants of endophytism in the Arabidopsis root mycobiome.</title>
        <authorList>
            <person name="Mesny F."/>
            <person name="Miyauchi S."/>
            <person name="Thiergart T."/>
            <person name="Pickel B."/>
            <person name="Atanasova L."/>
            <person name="Karlsson M."/>
            <person name="Huettel B."/>
            <person name="Barry K.W."/>
            <person name="Haridas S."/>
            <person name="Chen C."/>
            <person name="Bauer D."/>
            <person name="Andreopoulos W."/>
            <person name="Pangilinan J."/>
            <person name="LaButti K."/>
            <person name="Riley R."/>
            <person name="Lipzen A."/>
            <person name="Clum A."/>
            <person name="Drula E."/>
            <person name="Henrissat B."/>
            <person name="Kohler A."/>
            <person name="Grigoriev I.V."/>
            <person name="Martin F.M."/>
            <person name="Hacquard S."/>
        </authorList>
    </citation>
    <scope>NUCLEOTIDE SEQUENCE [LARGE SCALE GENOMIC DNA]</scope>
    <source>
        <strain evidence="5 6">MPI-CAGE-CH-0241</strain>
    </source>
</reference>
<evidence type="ECO:0000313" key="5">
    <source>
        <dbReference type="EMBL" id="KAH6884272.1"/>
    </source>
</evidence>
<evidence type="ECO:0000256" key="3">
    <source>
        <dbReference type="PIRSR" id="PIRSR606689-1"/>
    </source>
</evidence>
<evidence type="ECO:0000313" key="6">
    <source>
        <dbReference type="Proteomes" id="UP000777438"/>
    </source>
</evidence>
<sequence>MGQSISQLWAPAKIRVALVGLPSAGKTAIVTKLLERVAPTSPTMLEVDSITLNGQCYDLFDYAGDERYRAAWRSFFAPLHAIVFVVDSTDRESMLEAKDELFRLLQAEILALEPVLILANKRDLPKAMSINEVIDSLGLHNELQKSQRCVRAHSCKT</sequence>
<dbReference type="PROSITE" id="PS51417">
    <property type="entry name" value="ARF"/>
    <property type="match status" value="1"/>
</dbReference>
<dbReference type="EMBL" id="JAGPYM010000021">
    <property type="protein sequence ID" value="KAH6884272.1"/>
    <property type="molecule type" value="Genomic_DNA"/>
</dbReference>
<keyword evidence="6" id="KW-1185">Reference proteome</keyword>
<feature type="binding site" evidence="3">
    <location>
        <begin position="20"/>
        <end position="27"/>
    </location>
    <ligand>
        <name>GTP</name>
        <dbReference type="ChEBI" id="CHEBI:37565"/>
    </ligand>
</feature>
<keyword evidence="4" id="KW-0479">Metal-binding</keyword>
<dbReference type="SUPFAM" id="SSF52540">
    <property type="entry name" value="P-loop containing nucleoside triphosphate hydrolases"/>
    <property type="match status" value="1"/>
</dbReference>
<feature type="binding site" evidence="4">
    <location>
        <position position="43"/>
    </location>
    <ligand>
        <name>Mg(2+)</name>
        <dbReference type="ChEBI" id="CHEBI:18420"/>
    </ligand>
</feature>
<comment type="caution">
    <text evidence="5">The sequence shown here is derived from an EMBL/GenBank/DDBJ whole genome shotgun (WGS) entry which is preliminary data.</text>
</comment>
<dbReference type="SMART" id="SM00178">
    <property type="entry name" value="SAR"/>
    <property type="match status" value="1"/>
</dbReference>
<dbReference type="GO" id="GO:0003924">
    <property type="term" value="F:GTPase activity"/>
    <property type="evidence" value="ECO:0007669"/>
    <property type="project" value="InterPro"/>
</dbReference>
<dbReference type="OrthoDB" id="442317at2759"/>
<dbReference type="GO" id="GO:0005525">
    <property type="term" value="F:GTP binding"/>
    <property type="evidence" value="ECO:0007669"/>
    <property type="project" value="UniProtKB-KW"/>
</dbReference>
<dbReference type="InterPro" id="IPR024156">
    <property type="entry name" value="Small_GTPase_ARF"/>
</dbReference>
<dbReference type="SMART" id="SM00177">
    <property type="entry name" value="ARF"/>
    <property type="match status" value="1"/>
</dbReference>
<accession>A0A9P8W141</accession>
<feature type="binding site" evidence="3">
    <location>
        <begin position="120"/>
        <end position="123"/>
    </location>
    <ligand>
        <name>GTP</name>
        <dbReference type="ChEBI" id="CHEBI:37565"/>
    </ligand>
</feature>
<evidence type="ECO:0000256" key="4">
    <source>
        <dbReference type="PIRSR" id="PIRSR606689-2"/>
    </source>
</evidence>
<name>A0A9P8W141_9HYPO</name>
<keyword evidence="1 3" id="KW-0547">Nucleotide-binding</keyword>
<dbReference type="PANTHER" id="PTHR11711">
    <property type="entry name" value="ADP RIBOSYLATION FACTOR-RELATED"/>
    <property type="match status" value="1"/>
</dbReference>
<protein>
    <submittedName>
        <fullName evidence="5">ADP-ribosylation factor family-domain-containing protein</fullName>
    </submittedName>
</protein>
<dbReference type="GO" id="GO:0046872">
    <property type="term" value="F:metal ion binding"/>
    <property type="evidence" value="ECO:0007669"/>
    <property type="project" value="UniProtKB-KW"/>
</dbReference>
<dbReference type="AlphaFoldDB" id="A0A9P8W141"/>
<evidence type="ECO:0000256" key="1">
    <source>
        <dbReference type="ARBA" id="ARBA00022741"/>
    </source>
</evidence>
<organism evidence="5 6">
    <name type="scientific">Thelonectria olida</name>
    <dbReference type="NCBI Taxonomy" id="1576542"/>
    <lineage>
        <taxon>Eukaryota</taxon>
        <taxon>Fungi</taxon>
        <taxon>Dikarya</taxon>
        <taxon>Ascomycota</taxon>
        <taxon>Pezizomycotina</taxon>
        <taxon>Sordariomycetes</taxon>
        <taxon>Hypocreomycetidae</taxon>
        <taxon>Hypocreales</taxon>
        <taxon>Nectriaceae</taxon>
        <taxon>Thelonectria</taxon>
    </lineage>
</organism>
<keyword evidence="4" id="KW-0460">Magnesium</keyword>
<dbReference type="InterPro" id="IPR027417">
    <property type="entry name" value="P-loop_NTPase"/>
</dbReference>
<dbReference type="Gene3D" id="3.40.50.300">
    <property type="entry name" value="P-loop containing nucleotide triphosphate hydrolases"/>
    <property type="match status" value="1"/>
</dbReference>
<proteinExistence type="predicted"/>
<dbReference type="PRINTS" id="PR00328">
    <property type="entry name" value="SAR1GTPBP"/>
</dbReference>
<feature type="binding site" evidence="4">
    <location>
        <position position="27"/>
    </location>
    <ligand>
        <name>Mg(2+)</name>
        <dbReference type="ChEBI" id="CHEBI:18420"/>
    </ligand>
</feature>
<keyword evidence="2 3" id="KW-0342">GTP-binding</keyword>
<dbReference type="InterPro" id="IPR006689">
    <property type="entry name" value="Small_GTPase_ARF/SAR"/>
</dbReference>
<feature type="binding site" evidence="3">
    <location>
        <position position="64"/>
    </location>
    <ligand>
        <name>GTP</name>
        <dbReference type="ChEBI" id="CHEBI:37565"/>
    </ligand>
</feature>
<evidence type="ECO:0000256" key="2">
    <source>
        <dbReference type="ARBA" id="ARBA00023134"/>
    </source>
</evidence>
<dbReference type="Pfam" id="PF00025">
    <property type="entry name" value="Arf"/>
    <property type="match status" value="1"/>
</dbReference>
<dbReference type="Proteomes" id="UP000777438">
    <property type="component" value="Unassembled WGS sequence"/>
</dbReference>
<gene>
    <name evidence="5" type="ORF">B0T10DRAFT_531455</name>
</gene>